<dbReference type="GO" id="GO:1990130">
    <property type="term" value="C:GATOR1 complex"/>
    <property type="evidence" value="ECO:0007669"/>
    <property type="project" value="TreeGrafter"/>
</dbReference>
<sequence>MMLVCVLFHGLRWTPIHRTVNEVIIGVDWKSLTIPACLPITTDYFPDKRALQIDYVVSLYNLLPDDVSAESQQKTNYKKPLTTLEVFQELISQRLAQGFQLIVMPSAKECCTSSVLRKSMSDGELTYSLSIGRLFHKITLSGNAVTVTRYRPRHPYPGFNYQYRYRFHTPHHDTYEESYASFTTEKLEHYNWNYLDHYIC</sequence>
<accession>A0A0T6BH95</accession>
<dbReference type="EMBL" id="LJIG01000236">
    <property type="protein sequence ID" value="KRT86704.1"/>
    <property type="molecule type" value="Genomic_DNA"/>
</dbReference>
<evidence type="ECO:0000313" key="2">
    <source>
        <dbReference type="Proteomes" id="UP000051574"/>
    </source>
</evidence>
<dbReference type="InterPro" id="IPR027244">
    <property type="entry name" value="IML1"/>
</dbReference>
<dbReference type="GO" id="GO:0034198">
    <property type="term" value="P:cellular response to amino acid starvation"/>
    <property type="evidence" value="ECO:0007669"/>
    <property type="project" value="TreeGrafter"/>
</dbReference>
<proteinExistence type="predicted"/>
<organism evidence="1 2">
    <name type="scientific">Oryctes borbonicus</name>
    <dbReference type="NCBI Taxonomy" id="1629725"/>
    <lineage>
        <taxon>Eukaryota</taxon>
        <taxon>Metazoa</taxon>
        <taxon>Ecdysozoa</taxon>
        <taxon>Arthropoda</taxon>
        <taxon>Hexapoda</taxon>
        <taxon>Insecta</taxon>
        <taxon>Pterygota</taxon>
        <taxon>Neoptera</taxon>
        <taxon>Endopterygota</taxon>
        <taxon>Coleoptera</taxon>
        <taxon>Polyphaga</taxon>
        <taxon>Scarabaeiformia</taxon>
        <taxon>Scarabaeidae</taxon>
        <taxon>Dynastinae</taxon>
        <taxon>Oryctes</taxon>
    </lineage>
</organism>
<dbReference type="GO" id="GO:0005765">
    <property type="term" value="C:lysosomal membrane"/>
    <property type="evidence" value="ECO:0007669"/>
    <property type="project" value="TreeGrafter"/>
</dbReference>
<dbReference type="PANTHER" id="PTHR13179">
    <property type="entry name" value="DEP DOMAIN CONTAINING PROTEIN 5"/>
    <property type="match status" value="1"/>
</dbReference>
<dbReference type="PANTHER" id="PTHR13179:SF8">
    <property type="entry name" value="GATOR COMPLEX PROTEIN DEPDC5"/>
    <property type="match status" value="1"/>
</dbReference>
<comment type="caution">
    <text evidence="1">The sequence shown here is derived from an EMBL/GenBank/DDBJ whole genome shotgun (WGS) entry which is preliminary data.</text>
</comment>
<feature type="non-terminal residue" evidence="1">
    <location>
        <position position="200"/>
    </location>
</feature>
<reference evidence="1 2" key="1">
    <citation type="submission" date="2015-09" db="EMBL/GenBank/DDBJ databases">
        <title>Draft genome of the scarab beetle Oryctes borbonicus.</title>
        <authorList>
            <person name="Meyer J.M."/>
            <person name="Markov G.V."/>
            <person name="Baskaran P."/>
            <person name="Herrmann M."/>
            <person name="Sommer R.J."/>
            <person name="Roedelsperger C."/>
        </authorList>
    </citation>
    <scope>NUCLEOTIDE SEQUENCE [LARGE SCALE GENOMIC DNA]</scope>
    <source>
        <strain evidence="1">OB123</strain>
        <tissue evidence="1">Whole animal</tissue>
    </source>
</reference>
<protein>
    <submittedName>
        <fullName evidence="1">Uncharacterized protein</fullName>
    </submittedName>
</protein>
<dbReference type="GO" id="GO:0005096">
    <property type="term" value="F:GTPase activator activity"/>
    <property type="evidence" value="ECO:0007669"/>
    <property type="project" value="InterPro"/>
</dbReference>
<dbReference type="GO" id="GO:0010508">
    <property type="term" value="P:positive regulation of autophagy"/>
    <property type="evidence" value="ECO:0007669"/>
    <property type="project" value="TreeGrafter"/>
</dbReference>
<dbReference type="GO" id="GO:1904262">
    <property type="term" value="P:negative regulation of TORC1 signaling"/>
    <property type="evidence" value="ECO:0007669"/>
    <property type="project" value="TreeGrafter"/>
</dbReference>
<name>A0A0T6BH95_9SCAR</name>
<dbReference type="AlphaFoldDB" id="A0A0T6BH95"/>
<evidence type="ECO:0000313" key="1">
    <source>
        <dbReference type="EMBL" id="KRT86704.1"/>
    </source>
</evidence>
<gene>
    <name evidence="1" type="ORF">AMK59_1776</name>
</gene>
<dbReference type="OrthoDB" id="39497at2759"/>
<keyword evidence="2" id="KW-1185">Reference proteome</keyword>
<dbReference type="Proteomes" id="UP000051574">
    <property type="component" value="Unassembled WGS sequence"/>
</dbReference>